<gene>
    <name evidence="1" type="ORF">F383_27794</name>
</gene>
<evidence type="ECO:0000313" key="1">
    <source>
        <dbReference type="EMBL" id="KHG03490.1"/>
    </source>
</evidence>
<name>A0A0B0MRU4_GOSAR</name>
<accession>A0A0B0MRU4</accession>
<dbReference type="AlphaFoldDB" id="A0A0B0MRU4"/>
<protein>
    <submittedName>
        <fullName evidence="1">Ape1</fullName>
    </submittedName>
</protein>
<dbReference type="Proteomes" id="UP000032142">
    <property type="component" value="Unassembled WGS sequence"/>
</dbReference>
<keyword evidence="2" id="KW-1185">Reference proteome</keyword>
<reference evidence="2" key="1">
    <citation type="submission" date="2014-09" db="EMBL/GenBank/DDBJ databases">
        <authorList>
            <person name="Mudge J."/>
            <person name="Ramaraj T."/>
            <person name="Lindquist I.E."/>
            <person name="Bharti A.K."/>
            <person name="Sundararajan A."/>
            <person name="Cameron C.T."/>
            <person name="Woodward J.E."/>
            <person name="May G.D."/>
            <person name="Brubaker C."/>
            <person name="Broadhvest J."/>
            <person name="Wilkins T.A."/>
        </authorList>
    </citation>
    <scope>NUCLEOTIDE SEQUENCE</scope>
    <source>
        <strain evidence="2">cv. AKA8401</strain>
    </source>
</reference>
<organism evidence="1 2">
    <name type="scientific">Gossypium arboreum</name>
    <name type="common">Tree cotton</name>
    <name type="synonym">Gossypium nanking</name>
    <dbReference type="NCBI Taxonomy" id="29729"/>
    <lineage>
        <taxon>Eukaryota</taxon>
        <taxon>Viridiplantae</taxon>
        <taxon>Streptophyta</taxon>
        <taxon>Embryophyta</taxon>
        <taxon>Tracheophyta</taxon>
        <taxon>Spermatophyta</taxon>
        <taxon>Magnoliopsida</taxon>
        <taxon>eudicotyledons</taxon>
        <taxon>Gunneridae</taxon>
        <taxon>Pentapetalae</taxon>
        <taxon>rosids</taxon>
        <taxon>malvids</taxon>
        <taxon>Malvales</taxon>
        <taxon>Malvaceae</taxon>
        <taxon>Malvoideae</taxon>
        <taxon>Gossypium</taxon>
    </lineage>
</organism>
<dbReference type="EMBL" id="JRRC01360000">
    <property type="protein sequence ID" value="KHG03490.1"/>
    <property type="molecule type" value="Genomic_DNA"/>
</dbReference>
<evidence type="ECO:0000313" key="2">
    <source>
        <dbReference type="Proteomes" id="UP000032142"/>
    </source>
</evidence>
<proteinExistence type="predicted"/>
<comment type="caution">
    <text evidence="1">The sequence shown here is derived from an EMBL/GenBank/DDBJ whole genome shotgun (WGS) entry which is preliminary data.</text>
</comment>
<sequence>MSGNGHCFEWMEEFISQERGNLSVQLSVLRGVLGICYVVAEEFVRVYGAENSIHAGFKWSDKLGRVVDLWNSCFLGNFTFPDCEMIEISAWKAQALDNMGYLLRNLTEQSSDIVQSFIFMISKGENHYLAYLEDMYEDKRGQLW</sequence>